<sequence>MHTPAKAMKGMVIVKLHKSAKEPEIYYYFNTKNEKLWMYRHKYYDNIGKRKEKKKSGFKTEKAALKSLLEVKAATLRGESKQVEHDQLTIGEWLDTWYNTHKNSWKPTSRAQREMAIRLQMKPLLGRYKLQTLDRTTYKREFLNVLEKKYKPSTVHLFHTLFKIAINAAVEDEILSRNRFTKIKLSSQETVQEENNNYFTPEQLVEFLKVAKQEENTTNYTFLLTVAYTGIRRGETCGLQWKNIDFDKKTITIERTRDNKGVRSPKTKNSYRTILIDDVLVNQLKVYRKWCMETMLSFGYKLHDESFVFTSYQTGKPITDSSVLYAFRRVLNKTNLPSITIHGLRHTHCTILLNQGLNVKVIAERLGNTPQMIYEIYGHVLKEMESMSVELFSQSLAESGANFGAS</sequence>
<dbReference type="InterPro" id="IPR044068">
    <property type="entry name" value="CB"/>
</dbReference>
<evidence type="ECO:0000256" key="1">
    <source>
        <dbReference type="ARBA" id="ARBA00008857"/>
    </source>
</evidence>
<dbReference type="PROSITE" id="PS51900">
    <property type="entry name" value="CB"/>
    <property type="match status" value="1"/>
</dbReference>
<evidence type="ECO:0000256" key="5">
    <source>
        <dbReference type="PROSITE-ProRule" id="PRU01248"/>
    </source>
</evidence>
<evidence type="ECO:0000313" key="8">
    <source>
        <dbReference type="EMBL" id="OOR29939.1"/>
    </source>
</evidence>
<dbReference type="SUPFAM" id="SSF56349">
    <property type="entry name" value="DNA breaking-rejoining enzymes"/>
    <property type="match status" value="1"/>
</dbReference>
<dbReference type="GO" id="GO:0003677">
    <property type="term" value="F:DNA binding"/>
    <property type="evidence" value="ECO:0007669"/>
    <property type="project" value="UniProtKB-UniRule"/>
</dbReference>
<dbReference type="Proteomes" id="UP000191124">
    <property type="component" value="Unassembled WGS sequence"/>
</dbReference>
<organism evidence="8 9">
    <name type="scientific">Bacillus cereus</name>
    <dbReference type="NCBI Taxonomy" id="1396"/>
    <lineage>
        <taxon>Bacteria</taxon>
        <taxon>Bacillati</taxon>
        <taxon>Bacillota</taxon>
        <taxon>Bacilli</taxon>
        <taxon>Bacillales</taxon>
        <taxon>Bacillaceae</taxon>
        <taxon>Bacillus</taxon>
        <taxon>Bacillus cereus group</taxon>
    </lineage>
</organism>
<dbReference type="Pfam" id="PF14659">
    <property type="entry name" value="Phage_int_SAM_3"/>
    <property type="match status" value="1"/>
</dbReference>
<evidence type="ECO:0000256" key="2">
    <source>
        <dbReference type="ARBA" id="ARBA00022908"/>
    </source>
</evidence>
<dbReference type="GO" id="GO:0015074">
    <property type="term" value="P:DNA integration"/>
    <property type="evidence" value="ECO:0007669"/>
    <property type="project" value="UniProtKB-KW"/>
</dbReference>
<evidence type="ECO:0000256" key="4">
    <source>
        <dbReference type="ARBA" id="ARBA00023172"/>
    </source>
</evidence>
<evidence type="ECO:0000259" key="7">
    <source>
        <dbReference type="PROSITE" id="PS51900"/>
    </source>
</evidence>
<gene>
    <name evidence="8" type="ORF">BW892_08020</name>
</gene>
<name>A0A1S9V699_BACCE</name>
<dbReference type="PROSITE" id="PS51898">
    <property type="entry name" value="TYR_RECOMBINASE"/>
    <property type="match status" value="1"/>
</dbReference>
<dbReference type="GO" id="GO:0006310">
    <property type="term" value="P:DNA recombination"/>
    <property type="evidence" value="ECO:0007669"/>
    <property type="project" value="UniProtKB-KW"/>
</dbReference>
<dbReference type="InterPro" id="IPR013762">
    <property type="entry name" value="Integrase-like_cat_sf"/>
</dbReference>
<proteinExistence type="inferred from homology"/>
<dbReference type="InterPro" id="IPR002104">
    <property type="entry name" value="Integrase_catalytic"/>
</dbReference>
<dbReference type="CDD" id="cd01189">
    <property type="entry name" value="INT_ICEBs1_C_like"/>
    <property type="match status" value="1"/>
</dbReference>
<evidence type="ECO:0000259" key="6">
    <source>
        <dbReference type="PROSITE" id="PS51898"/>
    </source>
</evidence>
<comment type="caution">
    <text evidence="8">The sequence shown here is derived from an EMBL/GenBank/DDBJ whole genome shotgun (WGS) entry which is preliminary data.</text>
</comment>
<protein>
    <submittedName>
        <fullName evidence="8">Recombinase XerC</fullName>
    </submittedName>
</protein>
<dbReference type="InterPro" id="IPR010998">
    <property type="entry name" value="Integrase_recombinase_N"/>
</dbReference>
<dbReference type="InterPro" id="IPR004107">
    <property type="entry name" value="Integrase_SAM-like_N"/>
</dbReference>
<feature type="domain" description="Core-binding (CB)" evidence="7">
    <location>
        <begin position="88"/>
        <end position="170"/>
    </location>
</feature>
<dbReference type="Pfam" id="PF00589">
    <property type="entry name" value="Phage_integrase"/>
    <property type="match status" value="1"/>
</dbReference>
<dbReference type="Gene3D" id="1.10.443.10">
    <property type="entry name" value="Intergrase catalytic core"/>
    <property type="match status" value="1"/>
</dbReference>
<dbReference type="PANTHER" id="PTHR30629:SF2">
    <property type="entry name" value="PROPHAGE INTEGRASE INTS-RELATED"/>
    <property type="match status" value="1"/>
</dbReference>
<dbReference type="InterPro" id="IPR028259">
    <property type="entry name" value="AP2-like_int_N"/>
</dbReference>
<dbReference type="InterPro" id="IPR011010">
    <property type="entry name" value="DNA_brk_join_enz"/>
</dbReference>
<dbReference type="AlphaFoldDB" id="A0A1S9V699"/>
<feature type="domain" description="Tyr recombinase" evidence="6">
    <location>
        <begin position="194"/>
        <end position="390"/>
    </location>
</feature>
<accession>A0A1S9V699</accession>
<evidence type="ECO:0000313" key="9">
    <source>
        <dbReference type="Proteomes" id="UP000191124"/>
    </source>
</evidence>
<reference evidence="8 9" key="1">
    <citation type="submission" date="2017-01" db="EMBL/GenBank/DDBJ databases">
        <title>Bacillus cereus isolates.</title>
        <authorList>
            <person name="Beno S.M."/>
        </authorList>
    </citation>
    <scope>NUCLEOTIDE SEQUENCE [LARGE SCALE GENOMIC DNA]</scope>
    <source>
        <strain evidence="8 9">FSL M7-1219</strain>
    </source>
</reference>
<dbReference type="PANTHER" id="PTHR30629">
    <property type="entry name" value="PROPHAGE INTEGRASE"/>
    <property type="match status" value="1"/>
</dbReference>
<dbReference type="RefSeq" id="WP_078180058.1">
    <property type="nucleotide sequence ID" value="NZ_MUAL01000009.1"/>
</dbReference>
<dbReference type="InterPro" id="IPR050808">
    <property type="entry name" value="Phage_Integrase"/>
</dbReference>
<keyword evidence="4" id="KW-0233">DNA recombination</keyword>
<comment type="similarity">
    <text evidence="1">Belongs to the 'phage' integrase family.</text>
</comment>
<dbReference type="Gene3D" id="1.10.150.130">
    <property type="match status" value="1"/>
</dbReference>
<dbReference type="EMBL" id="MUAL01000009">
    <property type="protein sequence ID" value="OOR29939.1"/>
    <property type="molecule type" value="Genomic_DNA"/>
</dbReference>
<evidence type="ECO:0000256" key="3">
    <source>
        <dbReference type="ARBA" id="ARBA00023125"/>
    </source>
</evidence>
<keyword evidence="3 5" id="KW-0238">DNA-binding</keyword>
<dbReference type="Pfam" id="PF14657">
    <property type="entry name" value="Arm-DNA-bind_4"/>
    <property type="match status" value="1"/>
</dbReference>
<keyword evidence="2" id="KW-0229">DNA integration</keyword>